<dbReference type="InParanoid" id="A0A1D6FI08"/>
<gene>
    <name evidence="1" type="ORF">ZEAMMB73_Zm00001d009165</name>
</gene>
<sequence length="93" mass="10236">MAFFTSLLHGRESPLPLQWMLTKTPPGACSLQSSSSVPSLPWRHLRLPWLAPKVPAPPPMGIPQQQPYYSLPMAPPPCSPALRMPCECSTKCL</sequence>
<protein>
    <submittedName>
        <fullName evidence="1">Uncharacterized protein</fullName>
    </submittedName>
</protein>
<dbReference type="EMBL" id="CM000784">
    <property type="protein sequence ID" value="AQK91439.1"/>
    <property type="molecule type" value="Genomic_DNA"/>
</dbReference>
<organism evidence="1">
    <name type="scientific">Zea mays</name>
    <name type="common">Maize</name>
    <dbReference type="NCBI Taxonomy" id="4577"/>
    <lineage>
        <taxon>Eukaryota</taxon>
        <taxon>Viridiplantae</taxon>
        <taxon>Streptophyta</taxon>
        <taxon>Embryophyta</taxon>
        <taxon>Tracheophyta</taxon>
        <taxon>Spermatophyta</taxon>
        <taxon>Magnoliopsida</taxon>
        <taxon>Liliopsida</taxon>
        <taxon>Poales</taxon>
        <taxon>Poaceae</taxon>
        <taxon>PACMAD clade</taxon>
        <taxon>Panicoideae</taxon>
        <taxon>Andropogonodae</taxon>
        <taxon>Andropogoneae</taxon>
        <taxon>Tripsacinae</taxon>
        <taxon>Zea</taxon>
    </lineage>
</organism>
<name>A0A1D6FI08_MAIZE</name>
<evidence type="ECO:0000313" key="1">
    <source>
        <dbReference type="EMBL" id="AQK91439.1"/>
    </source>
</evidence>
<reference evidence="1" key="1">
    <citation type="submission" date="2015-12" db="EMBL/GenBank/DDBJ databases">
        <title>Update maize B73 reference genome by single molecule sequencing technologies.</title>
        <authorList>
            <consortium name="Maize Genome Sequencing Project"/>
            <person name="Ware D."/>
        </authorList>
    </citation>
    <scope>NUCLEOTIDE SEQUENCE</scope>
    <source>
        <tissue evidence="1">Seedling</tissue>
    </source>
</reference>
<proteinExistence type="predicted"/>
<dbReference type="AlphaFoldDB" id="A0A1D6FI08"/>
<accession>A0A1D6FI08</accession>